<dbReference type="InterPro" id="IPR043129">
    <property type="entry name" value="ATPase_NBD"/>
</dbReference>
<dbReference type="Gene3D" id="3.30.420.40">
    <property type="match status" value="2"/>
</dbReference>
<dbReference type="SUPFAM" id="SSF53067">
    <property type="entry name" value="Actin-like ATPase domain"/>
    <property type="match status" value="1"/>
</dbReference>
<dbReference type="Pfam" id="PF00480">
    <property type="entry name" value="ROK"/>
    <property type="match status" value="1"/>
</dbReference>
<dbReference type="Proteomes" id="UP000653477">
    <property type="component" value="Unassembled WGS sequence"/>
</dbReference>
<comment type="similarity">
    <text evidence="1">Belongs to the ROK (NagC/XylR) family.</text>
</comment>
<comment type="caution">
    <text evidence="2">The sequence shown here is derived from an EMBL/GenBank/DDBJ whole genome shotgun (WGS) entry which is preliminary data.</text>
</comment>
<protein>
    <submittedName>
        <fullName evidence="2">Glucokinase</fullName>
    </submittedName>
</protein>
<evidence type="ECO:0000313" key="3">
    <source>
        <dbReference type="Proteomes" id="UP000653477"/>
    </source>
</evidence>
<name>A0ABQ2H8K8_9PORP</name>
<evidence type="ECO:0000313" key="2">
    <source>
        <dbReference type="EMBL" id="GGM51919.1"/>
    </source>
</evidence>
<evidence type="ECO:0000256" key="1">
    <source>
        <dbReference type="ARBA" id="ARBA00006479"/>
    </source>
</evidence>
<organism evidence="2 3">
    <name type="scientific">Porphyromonas pasteri</name>
    <dbReference type="NCBI Taxonomy" id="1583331"/>
    <lineage>
        <taxon>Bacteria</taxon>
        <taxon>Pseudomonadati</taxon>
        <taxon>Bacteroidota</taxon>
        <taxon>Bacteroidia</taxon>
        <taxon>Bacteroidales</taxon>
        <taxon>Porphyromonadaceae</taxon>
        <taxon>Porphyromonas</taxon>
    </lineage>
</organism>
<gene>
    <name evidence="2" type="ORF">GCM10007088_08180</name>
</gene>
<keyword evidence="3" id="KW-1185">Reference proteome</keyword>
<dbReference type="PANTHER" id="PTHR18964:SF149">
    <property type="entry name" value="BIFUNCTIONAL UDP-N-ACETYLGLUCOSAMINE 2-EPIMERASE_N-ACETYLMANNOSAMINE KINASE"/>
    <property type="match status" value="1"/>
</dbReference>
<reference evidence="3" key="1">
    <citation type="journal article" date="2019" name="Int. J. Syst. Evol. Microbiol.">
        <title>The Global Catalogue of Microorganisms (GCM) 10K type strain sequencing project: providing services to taxonomists for standard genome sequencing and annotation.</title>
        <authorList>
            <consortium name="The Broad Institute Genomics Platform"/>
            <consortium name="The Broad Institute Genome Sequencing Center for Infectious Disease"/>
            <person name="Wu L."/>
            <person name="Ma J."/>
        </authorList>
    </citation>
    <scope>NUCLEOTIDE SEQUENCE [LARGE SCALE GENOMIC DNA]</scope>
    <source>
        <strain evidence="3">JCM 30531</strain>
    </source>
</reference>
<dbReference type="EMBL" id="BMPU01000002">
    <property type="protein sequence ID" value="GGM51919.1"/>
    <property type="molecule type" value="Genomic_DNA"/>
</dbReference>
<proteinExistence type="inferred from homology"/>
<dbReference type="PROSITE" id="PS01125">
    <property type="entry name" value="ROK"/>
    <property type="match status" value="1"/>
</dbReference>
<dbReference type="PANTHER" id="PTHR18964">
    <property type="entry name" value="ROK (REPRESSOR, ORF, KINASE) FAMILY"/>
    <property type="match status" value="1"/>
</dbReference>
<accession>A0ABQ2H8K8</accession>
<dbReference type="InterPro" id="IPR000600">
    <property type="entry name" value="ROK"/>
</dbReference>
<sequence length="336" mass="35809">MFNNKNISHHSTQAQLMEKPYVIGVDLGGTNTVFGVVDARGNVVVNASIKTGTHIDIELYLNDLVTGLNMLIEQVGGKEKIRGIGVGAPNGNYFNGSIEFAPNLPWKGKIPLAQMIQDRIGIPVALTNDANAAAIGEMTYGAARGMKDFIVITLGTGVGSGIVVGGQLVYGHDGFAGELGHMIVRRNGRMCGCGRQGCLETYTSATGVARTAREYLTIRSDESKLRELDIDTITSKDVFDAASAGDRLALEIFESTGAILGEACADFVTFSSPEAIIFFGGLTKAGDLLMNPIRHHMEKNILKIYEGKTKLLVSQLKESDAAVLGASALGWEAKEI</sequence>
<dbReference type="InterPro" id="IPR049874">
    <property type="entry name" value="ROK_cs"/>
</dbReference>